<sequence length="110" mass="12007">MQLIAIVLIAVGALITPFYFHALVRFRRILLAERPELADRRGSLSFFYTGMPRIADPNVGAAVIRAAFGPVAKGLQDPNALRYARRIRVSLLVGVPAYLVAFAILFVGAP</sequence>
<evidence type="ECO:0000256" key="1">
    <source>
        <dbReference type="SAM" id="Phobius"/>
    </source>
</evidence>
<keyword evidence="1" id="KW-0472">Membrane</keyword>
<comment type="caution">
    <text evidence="2">The sequence shown here is derived from an EMBL/GenBank/DDBJ whole genome shotgun (WGS) entry which is preliminary data.</text>
</comment>
<protein>
    <submittedName>
        <fullName evidence="2">Uncharacterized protein</fullName>
    </submittedName>
</protein>
<feature type="transmembrane region" description="Helical" evidence="1">
    <location>
        <begin position="89"/>
        <end position="109"/>
    </location>
</feature>
<keyword evidence="1" id="KW-0812">Transmembrane</keyword>
<proteinExistence type="predicted"/>
<evidence type="ECO:0000313" key="2">
    <source>
        <dbReference type="EMBL" id="MDR7132829.1"/>
    </source>
</evidence>
<organism evidence="2 3">
    <name type="scientific">Lysobacter niastensis</name>
    <dbReference type="NCBI Taxonomy" id="380629"/>
    <lineage>
        <taxon>Bacteria</taxon>
        <taxon>Pseudomonadati</taxon>
        <taxon>Pseudomonadota</taxon>
        <taxon>Gammaproteobacteria</taxon>
        <taxon>Lysobacterales</taxon>
        <taxon>Lysobacteraceae</taxon>
        <taxon>Lysobacter</taxon>
    </lineage>
</organism>
<keyword evidence="3" id="KW-1185">Reference proteome</keyword>
<feature type="transmembrane region" description="Helical" evidence="1">
    <location>
        <begin position="6"/>
        <end position="24"/>
    </location>
</feature>
<reference evidence="2 3" key="1">
    <citation type="submission" date="2023-07" db="EMBL/GenBank/DDBJ databases">
        <title>Sorghum-associated microbial communities from plants grown in Nebraska, USA.</title>
        <authorList>
            <person name="Schachtman D."/>
        </authorList>
    </citation>
    <scope>NUCLEOTIDE SEQUENCE [LARGE SCALE GENOMIC DNA]</scope>
    <source>
        <strain evidence="2 3">BE198</strain>
    </source>
</reference>
<dbReference type="RefSeq" id="WP_310056651.1">
    <property type="nucleotide sequence ID" value="NZ_JAVDVY010000001.1"/>
</dbReference>
<accession>A0ABU1W5H2</accession>
<keyword evidence="1" id="KW-1133">Transmembrane helix</keyword>
<dbReference type="EMBL" id="JAVDVY010000001">
    <property type="protein sequence ID" value="MDR7132829.1"/>
    <property type="molecule type" value="Genomic_DNA"/>
</dbReference>
<evidence type="ECO:0000313" key="3">
    <source>
        <dbReference type="Proteomes" id="UP001251524"/>
    </source>
</evidence>
<dbReference type="Proteomes" id="UP001251524">
    <property type="component" value="Unassembled WGS sequence"/>
</dbReference>
<name>A0ABU1W5H2_9GAMM</name>
<gene>
    <name evidence="2" type="ORF">J2X06_000013</name>
</gene>